<evidence type="ECO:0000256" key="1">
    <source>
        <dbReference type="ARBA" id="ARBA00022723"/>
    </source>
</evidence>
<keyword evidence="3 4" id="KW-0862">Zinc</keyword>
<dbReference type="InterPro" id="IPR000571">
    <property type="entry name" value="Znf_CCCH"/>
</dbReference>
<keyword evidence="2 4" id="KW-0863">Zinc-finger</keyword>
<dbReference type="InterPro" id="IPR041367">
    <property type="entry name" value="Znf-CCCH_4"/>
</dbReference>
<accession>A0A6L2N6X4</accession>
<feature type="domain" description="C3H1-type" evidence="5">
    <location>
        <begin position="121"/>
        <end position="148"/>
    </location>
</feature>
<protein>
    <submittedName>
        <fullName evidence="6">Ribonuclease H-like domain-containing protein</fullName>
    </submittedName>
</protein>
<evidence type="ECO:0000256" key="2">
    <source>
        <dbReference type="ARBA" id="ARBA00022771"/>
    </source>
</evidence>
<dbReference type="AlphaFoldDB" id="A0A6L2N6X4"/>
<evidence type="ECO:0000256" key="3">
    <source>
        <dbReference type="ARBA" id="ARBA00022833"/>
    </source>
</evidence>
<proteinExistence type="predicted"/>
<dbReference type="InterPro" id="IPR025724">
    <property type="entry name" value="GAG-pre-integrase_dom"/>
</dbReference>
<comment type="caution">
    <text evidence="6">The sequence shown here is derived from an EMBL/GenBank/DDBJ whole genome shotgun (WGS) entry which is preliminary data.</text>
</comment>
<dbReference type="PROSITE" id="PS50103">
    <property type="entry name" value="ZF_C3H1"/>
    <property type="match status" value="1"/>
</dbReference>
<gene>
    <name evidence="6" type="ORF">Tci_053911</name>
</gene>
<evidence type="ECO:0000313" key="6">
    <source>
        <dbReference type="EMBL" id="GEU81933.1"/>
    </source>
</evidence>
<dbReference type="GO" id="GO:0008270">
    <property type="term" value="F:zinc ion binding"/>
    <property type="evidence" value="ECO:0007669"/>
    <property type="project" value="UniProtKB-KW"/>
</dbReference>
<organism evidence="6">
    <name type="scientific">Tanacetum cinerariifolium</name>
    <name type="common">Dalmatian daisy</name>
    <name type="synonym">Chrysanthemum cinerariifolium</name>
    <dbReference type="NCBI Taxonomy" id="118510"/>
    <lineage>
        <taxon>Eukaryota</taxon>
        <taxon>Viridiplantae</taxon>
        <taxon>Streptophyta</taxon>
        <taxon>Embryophyta</taxon>
        <taxon>Tracheophyta</taxon>
        <taxon>Spermatophyta</taxon>
        <taxon>Magnoliopsida</taxon>
        <taxon>eudicotyledons</taxon>
        <taxon>Gunneridae</taxon>
        <taxon>Pentapetalae</taxon>
        <taxon>asterids</taxon>
        <taxon>campanulids</taxon>
        <taxon>Asterales</taxon>
        <taxon>Asteraceae</taxon>
        <taxon>Asteroideae</taxon>
        <taxon>Anthemideae</taxon>
        <taxon>Anthemidinae</taxon>
        <taxon>Tanacetum</taxon>
    </lineage>
</organism>
<feature type="zinc finger region" description="C3H1-type" evidence="4">
    <location>
        <begin position="121"/>
        <end position="148"/>
    </location>
</feature>
<keyword evidence="1 4" id="KW-0479">Metal-binding</keyword>
<reference evidence="6" key="1">
    <citation type="journal article" date="2019" name="Sci. Rep.">
        <title>Draft genome of Tanacetum cinerariifolium, the natural source of mosquito coil.</title>
        <authorList>
            <person name="Yamashiro T."/>
            <person name="Shiraishi A."/>
            <person name="Satake H."/>
            <person name="Nakayama K."/>
        </authorList>
    </citation>
    <scope>NUCLEOTIDE SEQUENCE</scope>
</reference>
<sequence length="449" mass="49902">MTTDNLSLTPALTLSDKLMAMNHLTTFVSKKLDVDAINYSSWVYYFSHLCHGYGILDHLVDPVASLSTETPTDLPHKDVEWTKIDFIIRSWIFSTLAPSLRKHLVDLNPTIAKDTWTYIAEKVNNPCWSFAKGSCWFGDACKYLHNGVHDKSTLLPRTSGSFSRLYGGPIWEWMGYSYGGSVSDGVTTPGGLLSTAGGSDAFWSTTGGQSPSMPFHPSQLFAGSQGWGQATLFPNAFNTTTLQDLASNNWNMDTVGDGHFILVTNSGHNVLSTPFRPLHLNNVLITLNIVKNMISFDFITRRVLLRCDSMGDLYPVTNPSTIPHAFLTSQYTWHQRLGHPGSEVLRRLVSSDYISCYKEKLPICGPQAEYRGVANAVAETCWIWNLLCELHTPLSSATIVYCDNVRVLHVPSRFQYADIFTKGLPSALFDEFHDSLSVRCTAAPTTGKY</sequence>
<evidence type="ECO:0000256" key="4">
    <source>
        <dbReference type="PROSITE-ProRule" id="PRU00723"/>
    </source>
</evidence>
<dbReference type="Pfam" id="PF13976">
    <property type="entry name" value="gag_pre-integrs"/>
    <property type="match status" value="1"/>
</dbReference>
<dbReference type="EMBL" id="BKCJ010008382">
    <property type="protein sequence ID" value="GEU81933.1"/>
    <property type="molecule type" value="Genomic_DNA"/>
</dbReference>
<dbReference type="Pfam" id="PF18044">
    <property type="entry name" value="zf-CCCH_4"/>
    <property type="match status" value="1"/>
</dbReference>
<name>A0A6L2N6X4_TANCI</name>
<evidence type="ECO:0000259" key="5">
    <source>
        <dbReference type="PROSITE" id="PS50103"/>
    </source>
</evidence>